<reference evidence="3" key="1">
    <citation type="journal article" date="2014" name="Int. J. Syst. Evol. Microbiol.">
        <title>Complete genome sequence of Corynebacterium casei LMG S-19264T (=DSM 44701T), isolated from a smear-ripened cheese.</title>
        <authorList>
            <consortium name="US DOE Joint Genome Institute (JGI-PGF)"/>
            <person name="Walter F."/>
            <person name="Albersmeier A."/>
            <person name="Kalinowski J."/>
            <person name="Ruckert C."/>
        </authorList>
    </citation>
    <scope>NUCLEOTIDE SEQUENCE</scope>
    <source>
        <strain evidence="3">CGMCC 1.15330</strain>
    </source>
</reference>
<accession>A0A916WTZ3</accession>
<comment type="caution">
    <text evidence="3">The sequence shown here is derived from an EMBL/GenBank/DDBJ whole genome shotgun (WGS) entry which is preliminary data.</text>
</comment>
<keyword evidence="2" id="KW-1133">Transmembrane helix</keyword>
<feature type="region of interest" description="Disordered" evidence="1">
    <location>
        <begin position="1"/>
        <end position="20"/>
    </location>
</feature>
<dbReference type="EMBL" id="BMIH01000002">
    <property type="protein sequence ID" value="GGB29534.1"/>
    <property type="molecule type" value="Genomic_DNA"/>
</dbReference>
<evidence type="ECO:0000256" key="1">
    <source>
        <dbReference type="SAM" id="MobiDB-lite"/>
    </source>
</evidence>
<evidence type="ECO:0000256" key="2">
    <source>
        <dbReference type="SAM" id="Phobius"/>
    </source>
</evidence>
<proteinExistence type="predicted"/>
<reference evidence="3" key="2">
    <citation type="submission" date="2020-09" db="EMBL/GenBank/DDBJ databases">
        <authorList>
            <person name="Sun Q."/>
            <person name="Zhou Y."/>
        </authorList>
    </citation>
    <scope>NUCLEOTIDE SEQUENCE</scope>
    <source>
        <strain evidence="3">CGMCC 1.15330</strain>
    </source>
</reference>
<keyword evidence="2" id="KW-0812">Transmembrane</keyword>
<dbReference type="AlphaFoldDB" id="A0A916WTZ3"/>
<gene>
    <name evidence="3" type="ORF">GCM10011380_18820</name>
</gene>
<dbReference type="Proteomes" id="UP000623067">
    <property type="component" value="Unassembled WGS sequence"/>
</dbReference>
<organism evidence="3 4">
    <name type="scientific">Sphingomonas metalli</name>
    <dbReference type="NCBI Taxonomy" id="1779358"/>
    <lineage>
        <taxon>Bacteria</taxon>
        <taxon>Pseudomonadati</taxon>
        <taxon>Pseudomonadota</taxon>
        <taxon>Alphaproteobacteria</taxon>
        <taxon>Sphingomonadales</taxon>
        <taxon>Sphingomonadaceae</taxon>
        <taxon>Sphingomonas</taxon>
    </lineage>
</organism>
<name>A0A916WTZ3_9SPHN</name>
<feature type="transmembrane region" description="Helical" evidence="2">
    <location>
        <begin position="48"/>
        <end position="68"/>
    </location>
</feature>
<keyword evidence="4" id="KW-1185">Reference proteome</keyword>
<protein>
    <submittedName>
        <fullName evidence="3">Uncharacterized protein</fullName>
    </submittedName>
</protein>
<sequence>MSNVKGGGTPGAPARSSVMSLSTPQSARVAIRFGRRARLRAEVSVTPVGLLAIGGMVAAILLSVPPIIRAAGEVRRAAP</sequence>
<evidence type="ECO:0000313" key="3">
    <source>
        <dbReference type="EMBL" id="GGB29534.1"/>
    </source>
</evidence>
<feature type="compositionally biased region" description="Gly residues" evidence="1">
    <location>
        <begin position="1"/>
        <end position="10"/>
    </location>
</feature>
<keyword evidence="2" id="KW-0472">Membrane</keyword>
<evidence type="ECO:0000313" key="4">
    <source>
        <dbReference type="Proteomes" id="UP000623067"/>
    </source>
</evidence>